<comment type="caution">
    <text evidence="3">The sequence shown here is derived from an EMBL/GenBank/DDBJ whole genome shotgun (WGS) entry which is preliminary data.</text>
</comment>
<evidence type="ECO:0000256" key="1">
    <source>
        <dbReference type="PROSITE-ProRule" id="PRU00339"/>
    </source>
</evidence>
<gene>
    <name evidence="3" type="ORF">LLY24_08890</name>
</gene>
<dbReference type="RefSeq" id="WP_259035928.1">
    <property type="nucleotide sequence ID" value="NZ_JAJISC010000003.1"/>
</dbReference>
<evidence type="ECO:0000313" key="3">
    <source>
        <dbReference type="EMBL" id="MCS2609430.1"/>
    </source>
</evidence>
<proteinExistence type="predicted"/>
<reference evidence="3" key="1">
    <citation type="submission" date="2021-11" db="EMBL/GenBank/DDBJ databases">
        <title>Halomonas sp., isolated from a coastal aquaculture zone in Dongshan Bay.</title>
        <authorList>
            <person name="Lin W."/>
        </authorList>
    </citation>
    <scope>NUCLEOTIDE SEQUENCE</scope>
    <source>
        <strain evidence="3">Yzlin-01</strain>
    </source>
</reference>
<dbReference type="CDD" id="cd02549">
    <property type="entry name" value="Peptidase_C39A"/>
    <property type="match status" value="1"/>
</dbReference>
<dbReference type="InterPro" id="IPR039563">
    <property type="entry name" value="Peptidase_C39_single_dom"/>
</dbReference>
<keyword evidence="4" id="KW-1185">Reference proteome</keyword>
<dbReference type="InterPro" id="IPR019734">
    <property type="entry name" value="TPR_rpt"/>
</dbReference>
<sequence>MSIRSRAKRLLIGHRQNARLAGVLVFALALTGCARTPVLLDATEQTLPARMELEAVPFVAQDDYQCGPATLAMVLNYQGVEVSEEALIPQVFLPGREGSVQPEMLATVRRQGQLAFPIRSTLDHLLGHVADGYPVVVLQNLSLPLYPMWHYAVAIGYDLPASTLVLRSGEIERHSLSFRRFDATWARSRRWGFIVAEPGVVPAGLSPRTATEAISAFERQHGASATLSSWEALTERFPNDAVAHFALGNTLGSLGQTQRAREAFETATTLDPRLGAAWLNLGIVLIQLGETEAAGEALAQARDLDGPWQERAIELLDARQ</sequence>
<dbReference type="SUPFAM" id="SSF48452">
    <property type="entry name" value="TPR-like"/>
    <property type="match status" value="1"/>
</dbReference>
<dbReference type="NCBIfam" id="NF033920">
    <property type="entry name" value="C39_PA2778_fam"/>
    <property type="match status" value="1"/>
</dbReference>
<dbReference type="EMBL" id="JAJISC010000003">
    <property type="protein sequence ID" value="MCS2609430.1"/>
    <property type="molecule type" value="Genomic_DNA"/>
</dbReference>
<name>A0ABT2ECY4_9GAMM</name>
<dbReference type="Pfam" id="PF13432">
    <property type="entry name" value="TPR_16"/>
    <property type="match status" value="1"/>
</dbReference>
<feature type="domain" description="Peptidase C39-like" evidence="2">
    <location>
        <begin position="55"/>
        <end position="159"/>
    </location>
</feature>
<accession>A0ABT2ECY4</accession>
<keyword evidence="1" id="KW-0802">TPR repeat</keyword>
<dbReference type="Gene3D" id="1.25.40.10">
    <property type="entry name" value="Tetratricopeptide repeat domain"/>
    <property type="match status" value="1"/>
</dbReference>
<dbReference type="SMART" id="SM00028">
    <property type="entry name" value="TPR"/>
    <property type="match status" value="2"/>
</dbReference>
<evidence type="ECO:0000313" key="4">
    <source>
        <dbReference type="Proteomes" id="UP001165542"/>
    </source>
</evidence>
<dbReference type="Pfam" id="PF13529">
    <property type="entry name" value="Peptidase_C39_2"/>
    <property type="match status" value="1"/>
</dbReference>
<organism evidence="3 4">
    <name type="scientific">Halomonas dongshanensis</name>
    <dbReference type="NCBI Taxonomy" id="2890835"/>
    <lineage>
        <taxon>Bacteria</taxon>
        <taxon>Pseudomonadati</taxon>
        <taxon>Pseudomonadota</taxon>
        <taxon>Gammaproteobacteria</taxon>
        <taxon>Oceanospirillales</taxon>
        <taxon>Halomonadaceae</taxon>
        <taxon>Halomonas</taxon>
    </lineage>
</organism>
<dbReference type="Proteomes" id="UP001165542">
    <property type="component" value="Unassembled WGS sequence"/>
</dbReference>
<protein>
    <submittedName>
        <fullName evidence="3">PA2778 family cysteine peptidase</fullName>
    </submittedName>
</protein>
<dbReference type="PROSITE" id="PS50005">
    <property type="entry name" value="TPR"/>
    <property type="match status" value="1"/>
</dbReference>
<feature type="repeat" description="TPR" evidence="1">
    <location>
        <begin position="241"/>
        <end position="274"/>
    </location>
</feature>
<dbReference type="InterPro" id="IPR039564">
    <property type="entry name" value="Peptidase_C39-like"/>
</dbReference>
<dbReference type="Gene3D" id="3.90.70.10">
    <property type="entry name" value="Cysteine proteinases"/>
    <property type="match status" value="1"/>
</dbReference>
<dbReference type="InterPro" id="IPR011990">
    <property type="entry name" value="TPR-like_helical_dom_sf"/>
</dbReference>
<dbReference type="PROSITE" id="PS51257">
    <property type="entry name" value="PROKAR_LIPOPROTEIN"/>
    <property type="match status" value="1"/>
</dbReference>
<evidence type="ECO:0000259" key="2">
    <source>
        <dbReference type="Pfam" id="PF13529"/>
    </source>
</evidence>